<feature type="compositionally biased region" description="Basic and acidic residues" evidence="2">
    <location>
        <begin position="125"/>
        <end position="139"/>
    </location>
</feature>
<dbReference type="InterPro" id="IPR019734">
    <property type="entry name" value="TPR_rpt"/>
</dbReference>
<name>A0ABV6Z3Y2_UNCC1</name>
<keyword evidence="1" id="KW-0802">TPR repeat</keyword>
<dbReference type="Gene3D" id="1.25.40.10">
    <property type="entry name" value="Tetratricopeptide repeat domain"/>
    <property type="match status" value="1"/>
</dbReference>
<organism evidence="3 4">
    <name type="scientific">candidate division CSSED10-310 bacterium</name>
    <dbReference type="NCBI Taxonomy" id="2855610"/>
    <lineage>
        <taxon>Bacteria</taxon>
        <taxon>Bacteria division CSSED10-310</taxon>
    </lineage>
</organism>
<evidence type="ECO:0000313" key="4">
    <source>
        <dbReference type="Proteomes" id="UP001594351"/>
    </source>
</evidence>
<accession>A0ABV6Z3Y2</accession>
<feature type="compositionally biased region" description="Basic and acidic residues" evidence="2">
    <location>
        <begin position="50"/>
        <end position="65"/>
    </location>
</feature>
<reference evidence="3 4" key="1">
    <citation type="submission" date="2024-09" db="EMBL/GenBank/DDBJ databases">
        <title>Laminarin stimulates single cell rates of sulfate reduction while oxygen inhibits transcriptomic activity in coastal marine sediment.</title>
        <authorList>
            <person name="Lindsay M."/>
            <person name="Orcutt B."/>
            <person name="Emerson D."/>
            <person name="Stepanauskas R."/>
            <person name="D'Angelo T."/>
        </authorList>
    </citation>
    <scope>NUCLEOTIDE SEQUENCE [LARGE SCALE GENOMIC DNA]</scope>
    <source>
        <strain evidence="3">SAG AM-311-K15</strain>
    </source>
</reference>
<dbReference type="Proteomes" id="UP001594351">
    <property type="component" value="Unassembled WGS sequence"/>
</dbReference>
<evidence type="ECO:0000256" key="1">
    <source>
        <dbReference type="PROSITE-ProRule" id="PRU00339"/>
    </source>
</evidence>
<evidence type="ECO:0000256" key="2">
    <source>
        <dbReference type="SAM" id="MobiDB-lite"/>
    </source>
</evidence>
<keyword evidence="4" id="KW-1185">Reference proteome</keyword>
<dbReference type="SUPFAM" id="SSF48452">
    <property type="entry name" value="TPR-like"/>
    <property type="match status" value="1"/>
</dbReference>
<feature type="region of interest" description="Disordered" evidence="2">
    <location>
        <begin position="50"/>
        <end position="78"/>
    </location>
</feature>
<feature type="repeat" description="TPR" evidence="1">
    <location>
        <begin position="183"/>
        <end position="216"/>
    </location>
</feature>
<proteinExistence type="predicted"/>
<feature type="compositionally biased region" description="Acidic residues" evidence="2">
    <location>
        <begin position="8"/>
        <end position="25"/>
    </location>
</feature>
<gene>
    <name evidence="3" type="ORF">ACFL27_23380</name>
</gene>
<dbReference type="EMBL" id="JBHPBY010000434">
    <property type="protein sequence ID" value="MFC1853151.1"/>
    <property type="molecule type" value="Genomic_DNA"/>
</dbReference>
<sequence length="287" mass="32544">EEVRAEEELPTPDLESEAEFFEETSEVTAEPSAPEQNDISFEEKMTELFPDEPKEELPSEIKPEEAIVSPPAEPAGAEEPDFIFDSEVAAAAEEEAVPGEEIVSPMAKQAEDPDYIFDTEEESVPEEKSISTEVDREGPEEPFSLEFGVEDEDSPAADVFFEEKSEQVEPSPFDVETAPVEADLETRTMADLYEQQGHFKEALKIYEKLQQQDPSDQQLLLKLQQLRQKLQEIDQVQFVESPVVDVEAVLEQKIDPVFSPEKQQKLLITLENWLETIENVRAKRNLL</sequence>
<feature type="non-terminal residue" evidence="3">
    <location>
        <position position="1"/>
    </location>
</feature>
<dbReference type="Pfam" id="PF13428">
    <property type="entry name" value="TPR_14"/>
    <property type="match status" value="1"/>
</dbReference>
<comment type="caution">
    <text evidence="3">The sequence shown here is derived from an EMBL/GenBank/DDBJ whole genome shotgun (WGS) entry which is preliminary data.</text>
</comment>
<protein>
    <submittedName>
        <fullName evidence="3">Tetratricopeptide repeat protein</fullName>
    </submittedName>
</protein>
<feature type="region of interest" description="Disordered" evidence="2">
    <location>
        <begin position="1"/>
        <end position="38"/>
    </location>
</feature>
<dbReference type="InterPro" id="IPR011990">
    <property type="entry name" value="TPR-like_helical_dom_sf"/>
</dbReference>
<dbReference type="PROSITE" id="PS50005">
    <property type="entry name" value="TPR"/>
    <property type="match status" value="1"/>
</dbReference>
<evidence type="ECO:0000313" key="3">
    <source>
        <dbReference type="EMBL" id="MFC1853151.1"/>
    </source>
</evidence>
<feature type="region of interest" description="Disordered" evidence="2">
    <location>
        <begin position="120"/>
        <end position="151"/>
    </location>
</feature>